<dbReference type="Proteomes" id="UP000824596">
    <property type="component" value="Unassembled WGS sequence"/>
</dbReference>
<dbReference type="AlphaFoldDB" id="A0A9P8MRM6"/>
<protein>
    <submittedName>
        <fullName evidence="3">Uncharacterized protein</fullName>
    </submittedName>
</protein>
<keyword evidence="1" id="KW-0175">Coiled coil</keyword>
<feature type="compositionally biased region" description="Low complexity" evidence="2">
    <location>
        <begin position="40"/>
        <end position="53"/>
    </location>
</feature>
<name>A0A9P8MRM6_9HYPO</name>
<feature type="compositionally biased region" description="Polar residues" evidence="2">
    <location>
        <begin position="116"/>
        <end position="129"/>
    </location>
</feature>
<feature type="region of interest" description="Disordered" evidence="2">
    <location>
        <begin position="1"/>
        <end position="68"/>
    </location>
</feature>
<feature type="region of interest" description="Disordered" evidence="2">
    <location>
        <begin position="98"/>
        <end position="148"/>
    </location>
</feature>
<dbReference type="RefSeq" id="XP_044716732.1">
    <property type="nucleotide sequence ID" value="XM_044868151.1"/>
</dbReference>
<evidence type="ECO:0000256" key="1">
    <source>
        <dbReference type="SAM" id="Coils"/>
    </source>
</evidence>
<comment type="caution">
    <text evidence="3">The sequence shown here is derived from an EMBL/GenBank/DDBJ whole genome shotgun (WGS) entry which is preliminary data.</text>
</comment>
<proteinExistence type="predicted"/>
<evidence type="ECO:0000313" key="3">
    <source>
        <dbReference type="EMBL" id="KAH0959219.1"/>
    </source>
</evidence>
<feature type="compositionally biased region" description="Acidic residues" evidence="2">
    <location>
        <begin position="24"/>
        <end position="37"/>
    </location>
</feature>
<organism evidence="3 4">
    <name type="scientific">Hirsutella rhossiliensis</name>
    <dbReference type="NCBI Taxonomy" id="111463"/>
    <lineage>
        <taxon>Eukaryota</taxon>
        <taxon>Fungi</taxon>
        <taxon>Dikarya</taxon>
        <taxon>Ascomycota</taxon>
        <taxon>Pezizomycotina</taxon>
        <taxon>Sordariomycetes</taxon>
        <taxon>Hypocreomycetidae</taxon>
        <taxon>Hypocreales</taxon>
        <taxon>Ophiocordycipitaceae</taxon>
        <taxon>Hirsutella</taxon>
    </lineage>
</organism>
<dbReference type="GeneID" id="68358809"/>
<evidence type="ECO:0000313" key="4">
    <source>
        <dbReference type="Proteomes" id="UP000824596"/>
    </source>
</evidence>
<evidence type="ECO:0000256" key="2">
    <source>
        <dbReference type="SAM" id="MobiDB-lite"/>
    </source>
</evidence>
<feature type="coiled-coil region" evidence="1">
    <location>
        <begin position="151"/>
        <end position="206"/>
    </location>
</feature>
<dbReference type="EMBL" id="JAIZPD010000013">
    <property type="protein sequence ID" value="KAH0959219.1"/>
    <property type="molecule type" value="Genomic_DNA"/>
</dbReference>
<keyword evidence="4" id="KW-1185">Reference proteome</keyword>
<gene>
    <name evidence="3" type="ORF">HRG_09680</name>
</gene>
<reference evidence="3" key="1">
    <citation type="submission" date="2021-09" db="EMBL/GenBank/DDBJ databases">
        <title>A high-quality genome of the endoparasitic fungus Hirsutella rhossiliensis with a comparison of Hirsutella genomes reveals transposable elements contributing to genome size variation.</title>
        <authorList>
            <person name="Lin R."/>
            <person name="Jiao Y."/>
            <person name="Sun X."/>
            <person name="Ling J."/>
            <person name="Xie B."/>
            <person name="Cheng X."/>
        </authorList>
    </citation>
    <scope>NUCLEOTIDE SEQUENCE</scope>
    <source>
        <strain evidence="3">HR02</strain>
    </source>
</reference>
<sequence length="210" mass="23331">MAPTSPQRSDTPRPPKLHYPQTMELDDDADADADDESDPRPANSSPRASRSPSQELPDVPRVSPYASQTPYQDMLAEAARSVGLAPFVPSTIVDPIICSDDARQGSPSYPADDKASASSTAHPAYASSSPPLPRALFAPDEDEDDDSLLDRSQLLARIEILRRELDRAIREKQHLEERRERTLEENHKLATRLSELQQRLEDNRSKPISP</sequence>
<accession>A0A9P8MRM6</accession>